<sequence length="330" mass="36173">MSTTSLTPGALLASIADHEGLIIASYAIAIGLGRELRTEFERGHLIRLRRGVYMPVEIWRGLNPDQQYVRRIQAYAAVSAEALTFTHDSAAAIWGLPRVGAWPTAIHVLVSPAGGGRSSHGVVRHQDQREGVVVSHDGLLVTNVATTAVDMARVLTFPEAVAMMDRAIAIPRYGTALATRDQLEAALEGLPTHGQAKGRTAALRAGEFASTQSESCGESVSRAYMFLLGFLIPELQVRFDDAEGFIAFVDFFWRTVKRVGEFDGFGKYVKEEFTRGKTPVQVLTAEKDRENRVRACGPLVIRWDWDLANDPARFGAFLTRNGIPRAALHT</sequence>
<evidence type="ECO:0008006" key="3">
    <source>
        <dbReference type="Google" id="ProtNLM"/>
    </source>
</evidence>
<dbReference type="Proteomes" id="UP000561726">
    <property type="component" value="Unassembled WGS sequence"/>
</dbReference>
<dbReference type="AlphaFoldDB" id="A0A7W8ZSX8"/>
<accession>A0A7W8ZSX8</accession>
<proteinExistence type="predicted"/>
<dbReference type="RefSeq" id="WP_052542379.1">
    <property type="nucleotide sequence ID" value="NZ_JACHBQ010000001.1"/>
</dbReference>
<protein>
    <recommendedName>
        <fullName evidence="3">Transcriptional regulator, AbiEi antitoxin, Type IV TA system</fullName>
    </recommendedName>
</protein>
<organism evidence="1 2">
    <name type="scientific">Cryobacterium roopkundense</name>
    <dbReference type="NCBI Taxonomy" id="1001240"/>
    <lineage>
        <taxon>Bacteria</taxon>
        <taxon>Bacillati</taxon>
        <taxon>Actinomycetota</taxon>
        <taxon>Actinomycetes</taxon>
        <taxon>Micrococcales</taxon>
        <taxon>Microbacteriaceae</taxon>
        <taxon>Cryobacterium</taxon>
    </lineage>
</organism>
<dbReference type="OrthoDB" id="5517693at2"/>
<gene>
    <name evidence="1" type="ORF">BJ997_000152</name>
</gene>
<comment type="caution">
    <text evidence="1">The sequence shown here is derived from an EMBL/GenBank/DDBJ whole genome shotgun (WGS) entry which is preliminary data.</text>
</comment>
<dbReference type="EMBL" id="JACHBQ010000001">
    <property type="protein sequence ID" value="MBB5639604.1"/>
    <property type="molecule type" value="Genomic_DNA"/>
</dbReference>
<evidence type="ECO:0000313" key="1">
    <source>
        <dbReference type="EMBL" id="MBB5639604.1"/>
    </source>
</evidence>
<reference evidence="1 2" key="1">
    <citation type="submission" date="2020-08" db="EMBL/GenBank/DDBJ databases">
        <title>Sequencing the genomes of 1000 actinobacteria strains.</title>
        <authorList>
            <person name="Klenk H.-P."/>
        </authorList>
    </citation>
    <scope>NUCLEOTIDE SEQUENCE [LARGE SCALE GENOMIC DNA]</scope>
    <source>
        <strain evidence="1 2">DSM 21065</strain>
    </source>
</reference>
<name>A0A7W8ZSX8_9MICO</name>
<evidence type="ECO:0000313" key="2">
    <source>
        <dbReference type="Proteomes" id="UP000561726"/>
    </source>
</evidence>